<dbReference type="PANTHER" id="PTHR43245:SF58">
    <property type="entry name" value="BLL5923 PROTEIN"/>
    <property type="match status" value="1"/>
</dbReference>
<sequence>MPEGILVTGASGFVGGQLITRLAAQPSALVRGAVRAKLEGDHSVLITVGEINADTDWAEALQGQRVIVHAAARAHIMDDGAVDPLAEFREVNVAGTLNLARQAAAAAVRRFIFISSIKVNGEQSPPGGCFKADDLPAPEDPYAISKWEAEQGLQRIALETGMEVVIIRPPLVYGPGVKGNFASMARIIAKRLPLPLGAVHNKRSLVALDNLIDLIVTCIHHPSAANQVFLAGDGEDLSTCELLRRVGEAMGRKARLLPLPVALLQLGLSVIGKGAIAQRLVGSLQVDISKTRDVLDWKPPISVDEGLRRCFSNSQDG</sequence>
<dbReference type="RefSeq" id="WP_248154616.1">
    <property type="nucleotide sequence ID" value="NZ_JAKZAJ010000001.1"/>
</dbReference>
<evidence type="ECO:0000259" key="1">
    <source>
        <dbReference type="Pfam" id="PF01370"/>
    </source>
</evidence>
<proteinExistence type="predicted"/>
<comment type="caution">
    <text evidence="2">The sequence shown here is derived from an EMBL/GenBank/DDBJ whole genome shotgun (WGS) entry which is preliminary data.</text>
</comment>
<dbReference type="Gene3D" id="3.40.50.720">
    <property type="entry name" value="NAD(P)-binding Rossmann-like Domain"/>
    <property type="match status" value="1"/>
</dbReference>
<dbReference type="EMBL" id="JBHSNL010000001">
    <property type="protein sequence ID" value="MFC5544431.1"/>
    <property type="molecule type" value="Genomic_DNA"/>
</dbReference>
<protein>
    <submittedName>
        <fullName evidence="2">UDP-glucose 4-epimerase family protein</fullName>
    </submittedName>
</protein>
<dbReference type="InterPro" id="IPR001509">
    <property type="entry name" value="Epimerase_deHydtase"/>
</dbReference>
<reference evidence="3" key="1">
    <citation type="journal article" date="2019" name="Int. J. Syst. Evol. Microbiol.">
        <title>The Global Catalogue of Microorganisms (GCM) 10K type strain sequencing project: providing services to taxonomists for standard genome sequencing and annotation.</title>
        <authorList>
            <consortium name="The Broad Institute Genomics Platform"/>
            <consortium name="The Broad Institute Genome Sequencing Center for Infectious Disease"/>
            <person name="Wu L."/>
            <person name="Ma J."/>
        </authorList>
    </citation>
    <scope>NUCLEOTIDE SEQUENCE [LARGE SCALE GENOMIC DNA]</scope>
    <source>
        <strain evidence="3">CGMCC 4.1799</strain>
    </source>
</reference>
<dbReference type="CDD" id="cd05232">
    <property type="entry name" value="UDP_G4E_4_SDR_e"/>
    <property type="match status" value="1"/>
</dbReference>
<dbReference type="InterPro" id="IPR036291">
    <property type="entry name" value="NAD(P)-bd_dom_sf"/>
</dbReference>
<evidence type="ECO:0000313" key="3">
    <source>
        <dbReference type="Proteomes" id="UP001596055"/>
    </source>
</evidence>
<dbReference type="Proteomes" id="UP001596055">
    <property type="component" value="Unassembled WGS sequence"/>
</dbReference>
<evidence type="ECO:0000313" key="2">
    <source>
        <dbReference type="EMBL" id="MFC5544431.1"/>
    </source>
</evidence>
<feature type="domain" description="NAD-dependent epimerase/dehydratase" evidence="1">
    <location>
        <begin position="5"/>
        <end position="228"/>
    </location>
</feature>
<dbReference type="PANTHER" id="PTHR43245">
    <property type="entry name" value="BIFUNCTIONAL POLYMYXIN RESISTANCE PROTEIN ARNA"/>
    <property type="match status" value="1"/>
</dbReference>
<name>A0ABW0RJK3_9GAMM</name>
<accession>A0ABW0RJK3</accession>
<dbReference type="InterPro" id="IPR050177">
    <property type="entry name" value="Lipid_A_modif_metabolic_enz"/>
</dbReference>
<keyword evidence="3" id="KW-1185">Reference proteome</keyword>
<gene>
    <name evidence="2" type="ORF">ACFPQA_05195</name>
</gene>
<dbReference type="Pfam" id="PF01370">
    <property type="entry name" value="Epimerase"/>
    <property type="match status" value="1"/>
</dbReference>
<dbReference type="SUPFAM" id="SSF51735">
    <property type="entry name" value="NAD(P)-binding Rossmann-fold domains"/>
    <property type="match status" value="1"/>
</dbReference>
<organism evidence="2 3">
    <name type="scientific">Marinobacter koreensis</name>
    <dbReference type="NCBI Taxonomy" id="335974"/>
    <lineage>
        <taxon>Bacteria</taxon>
        <taxon>Pseudomonadati</taxon>
        <taxon>Pseudomonadota</taxon>
        <taxon>Gammaproteobacteria</taxon>
        <taxon>Pseudomonadales</taxon>
        <taxon>Marinobacteraceae</taxon>
        <taxon>Marinobacter</taxon>
    </lineage>
</organism>